<sequence>MKAVAGLWCKTILEFAFMCEASHFLTSIENLKAFSVLFRLKTLQNTIFRTAQCPKSSFQVKKKEKSGHVIRRVQECIQPTVNEIRLALDATKCYQVRPIPRFLEHFSRSKTQKNPVVSFSFRVSSFPSIASLFNLSFTIHTHFTLFRPFDLPASKSRLVRGDTHNLRENA</sequence>
<organism evidence="1 2">
    <name type="scientific">Metschnikowia aff. pulcherrima</name>
    <dbReference type="NCBI Taxonomy" id="2163413"/>
    <lineage>
        <taxon>Eukaryota</taxon>
        <taxon>Fungi</taxon>
        <taxon>Dikarya</taxon>
        <taxon>Ascomycota</taxon>
        <taxon>Saccharomycotina</taxon>
        <taxon>Pichiomycetes</taxon>
        <taxon>Metschnikowiaceae</taxon>
        <taxon>Metschnikowia</taxon>
    </lineage>
</organism>
<gene>
    <name evidence="1" type="ORF">METSCH_B09560</name>
</gene>
<dbReference type="Proteomes" id="UP000292447">
    <property type="component" value="Chromosome II"/>
</dbReference>
<dbReference type="AlphaFoldDB" id="A0A4P6XMF3"/>
<protein>
    <submittedName>
        <fullName evidence="1">Uncharacterized protein</fullName>
    </submittedName>
</protein>
<dbReference type="EMBL" id="CP034457">
    <property type="protein sequence ID" value="QBM87745.1"/>
    <property type="molecule type" value="Genomic_DNA"/>
</dbReference>
<accession>A0A4P6XMF3</accession>
<evidence type="ECO:0000313" key="2">
    <source>
        <dbReference type="Proteomes" id="UP000292447"/>
    </source>
</evidence>
<keyword evidence="2" id="KW-1185">Reference proteome</keyword>
<reference evidence="2" key="1">
    <citation type="submission" date="2019-03" db="EMBL/GenBank/DDBJ databases">
        <title>Snf2 controls pulcherriminic acid biosynthesis and connects pigmentation and antifungal activity of the yeast Metschnikowia pulcherrima.</title>
        <authorList>
            <person name="Gore-Lloyd D."/>
            <person name="Sumann I."/>
            <person name="Brachmann A.O."/>
            <person name="Schneeberger K."/>
            <person name="Ortiz-Merino R.A."/>
            <person name="Moreno-Beltran M."/>
            <person name="Schlaefli M."/>
            <person name="Kirner P."/>
            <person name="Santos Kron A."/>
            <person name="Wolfe K.H."/>
            <person name="Piel J."/>
            <person name="Ahrens C.H."/>
            <person name="Henk D."/>
            <person name="Freimoser F.M."/>
        </authorList>
    </citation>
    <scope>NUCLEOTIDE SEQUENCE [LARGE SCALE GENOMIC DNA]</scope>
    <source>
        <strain evidence="2">APC 1.2</strain>
    </source>
</reference>
<proteinExistence type="predicted"/>
<evidence type="ECO:0000313" key="1">
    <source>
        <dbReference type="EMBL" id="QBM87745.1"/>
    </source>
</evidence>
<name>A0A4P6XMF3_9ASCO</name>